<comment type="subcellular location">
    <subcellularLocation>
        <location evidence="5">Autolysosome</location>
    </subcellularLocation>
</comment>
<evidence type="ECO:0000256" key="3">
    <source>
        <dbReference type="ARBA" id="ARBA00022723"/>
    </source>
</evidence>
<evidence type="ECO:0000256" key="7">
    <source>
        <dbReference type="ARBA" id="ARBA00047045"/>
    </source>
</evidence>
<dbReference type="GO" id="GO:0006826">
    <property type="term" value="P:iron ion transport"/>
    <property type="evidence" value="ECO:0007669"/>
    <property type="project" value="InterPro"/>
</dbReference>
<protein>
    <recommendedName>
        <fullName evidence="9">Ferritin</fullName>
    </recommendedName>
</protein>
<dbReference type="Pfam" id="PF00210">
    <property type="entry name" value="Ferritin"/>
    <property type="match status" value="1"/>
</dbReference>
<dbReference type="GO" id="GO:0006879">
    <property type="term" value="P:intracellular iron ion homeostasis"/>
    <property type="evidence" value="ECO:0007669"/>
    <property type="project" value="UniProtKB-KW"/>
</dbReference>
<comment type="function">
    <text evidence="6">Stores iron in a soluble, non-toxic, readily available form. Important for iron homeostasis. Iron is taken up in the ferrous form and deposited as ferric hydroxides after oxidation. Also plays a role in delivery of iron to cells. Mediates iron uptake in capsule cells of the developing kidney. Delivery to lysosomes by the cargo receptor NCOA4 for autophagic degradation and release or iron.</text>
</comment>
<dbReference type="Proteomes" id="UP000326458">
    <property type="component" value="Unassembled WGS sequence"/>
</dbReference>
<dbReference type="GO" id="GO:0008198">
    <property type="term" value="F:ferrous iron binding"/>
    <property type="evidence" value="ECO:0007669"/>
    <property type="project" value="TreeGrafter"/>
</dbReference>
<sequence>MSSKIRQNYSTKVEAAINRLLNMHLQASYTYLSLGFYFDRDNSGLLKMQNQSGGLALFLDVQKSSQDEWGKTQGAMEASLLIEKRLNQALLDLHGLGSALADPHICDFLENHFLDEEVKLIKKMEPFLNLNRSKKKKKKKEIFIHEKLNFRYEE</sequence>
<gene>
    <name evidence="11" type="ORF">FD754_018364</name>
</gene>
<dbReference type="InterPro" id="IPR014034">
    <property type="entry name" value="Ferritin_CS"/>
</dbReference>
<dbReference type="PANTHER" id="PTHR11431">
    <property type="entry name" value="FERRITIN"/>
    <property type="match status" value="1"/>
</dbReference>
<comment type="similarity">
    <text evidence="1 9">Belongs to the ferritin family.</text>
</comment>
<evidence type="ECO:0000313" key="11">
    <source>
        <dbReference type="EMBL" id="KAB0341438.1"/>
    </source>
</evidence>
<feature type="domain" description="Ferritin-like diiron" evidence="10">
    <location>
        <begin position="7"/>
        <end position="135"/>
    </location>
</feature>
<dbReference type="GO" id="GO:0008199">
    <property type="term" value="F:ferric iron binding"/>
    <property type="evidence" value="ECO:0007669"/>
    <property type="project" value="InterPro"/>
</dbReference>
<comment type="subunit">
    <text evidence="7">Oligomer of 24 subunits. There are two types of subunits: L (light) chain and H (heavy) chain. The major chain can be light or heavy, depending on the species and tissue type. The functional molecule forms a roughly spherical shell with a diameter of 12 nm and contains a central cavity into which the insoluble mineral iron core is deposited. Interacts with NCOA4.</text>
</comment>
<evidence type="ECO:0000256" key="2">
    <source>
        <dbReference type="ARBA" id="ARBA00022434"/>
    </source>
</evidence>
<dbReference type="EMBL" id="VCEA01000003">
    <property type="protein sequence ID" value="KAB0341438.1"/>
    <property type="molecule type" value="Genomic_DNA"/>
</dbReference>
<evidence type="ECO:0000256" key="5">
    <source>
        <dbReference type="ARBA" id="ARBA00044942"/>
    </source>
</evidence>
<keyword evidence="12" id="KW-1185">Reference proteome</keyword>
<dbReference type="PROSITE" id="PS50905">
    <property type="entry name" value="FERRITIN_LIKE"/>
    <property type="match status" value="1"/>
</dbReference>
<comment type="caution">
    <text evidence="11">The sequence shown here is derived from an EMBL/GenBank/DDBJ whole genome shotgun (WGS) entry which is preliminary data.</text>
</comment>
<feature type="binding site" evidence="8">
    <location>
        <position position="83"/>
    </location>
    <ligand>
        <name>Fe cation</name>
        <dbReference type="ChEBI" id="CHEBI:24875"/>
        <label>1</label>
    </ligand>
</feature>
<keyword evidence="3 8" id="KW-0479">Metal-binding</keyword>
<keyword evidence="2 9" id="KW-0409">Iron storage</keyword>
<evidence type="ECO:0000256" key="9">
    <source>
        <dbReference type="RuleBase" id="RU361145"/>
    </source>
</evidence>
<dbReference type="InterPro" id="IPR001519">
    <property type="entry name" value="Ferritin"/>
</dbReference>
<accession>A0A5N3UXD2</accession>
<keyword evidence="4 8" id="KW-0408">Iron</keyword>
<dbReference type="PROSITE" id="PS00204">
    <property type="entry name" value="FERRITIN_2"/>
    <property type="match status" value="1"/>
</dbReference>
<evidence type="ECO:0000256" key="6">
    <source>
        <dbReference type="ARBA" id="ARBA00045578"/>
    </source>
</evidence>
<dbReference type="InterPro" id="IPR008331">
    <property type="entry name" value="Ferritin_DPS_dom"/>
</dbReference>
<dbReference type="Gene3D" id="1.20.1260.10">
    <property type="match status" value="2"/>
</dbReference>
<evidence type="ECO:0000256" key="1">
    <source>
        <dbReference type="ARBA" id="ARBA00007513"/>
    </source>
</evidence>
<dbReference type="InterPro" id="IPR012347">
    <property type="entry name" value="Ferritin-like"/>
</dbReference>
<name>A0A5N3UXD2_MUNMU</name>
<evidence type="ECO:0000256" key="4">
    <source>
        <dbReference type="ARBA" id="ARBA00023004"/>
    </source>
</evidence>
<reference evidence="11 12" key="1">
    <citation type="submission" date="2019-06" db="EMBL/GenBank/DDBJ databases">
        <title>Discovery of a novel chromosome fission-fusion reversal in muntjac.</title>
        <authorList>
            <person name="Mudd A.B."/>
            <person name="Bredeson J.V."/>
            <person name="Baum R."/>
            <person name="Hockemeyer D."/>
            <person name="Rokhsar D.S."/>
        </authorList>
    </citation>
    <scope>NUCLEOTIDE SEQUENCE [LARGE SCALE GENOMIC DNA]</scope>
    <source>
        <strain evidence="11">UTSW_UCB_Mm</strain>
        <tissue evidence="11">Fibroblast cell line</tissue>
    </source>
</reference>
<dbReference type="AlphaFoldDB" id="A0A5N3UXD2"/>
<proteinExistence type="inferred from homology"/>
<dbReference type="InterPro" id="IPR009078">
    <property type="entry name" value="Ferritin-like_SF"/>
</dbReference>
<dbReference type="InterPro" id="IPR009040">
    <property type="entry name" value="Ferritin-like_diiron"/>
</dbReference>
<evidence type="ECO:0000313" key="12">
    <source>
        <dbReference type="Proteomes" id="UP000326458"/>
    </source>
</evidence>
<dbReference type="GO" id="GO:0044754">
    <property type="term" value="C:autolysosome"/>
    <property type="evidence" value="ECO:0007669"/>
    <property type="project" value="UniProtKB-SubCell"/>
</dbReference>
<evidence type="ECO:0000256" key="8">
    <source>
        <dbReference type="PIRSR" id="PIRSR601519-1"/>
    </source>
</evidence>
<dbReference type="SUPFAM" id="SSF47240">
    <property type="entry name" value="Ferritin-like"/>
    <property type="match status" value="1"/>
</dbReference>
<dbReference type="PANTHER" id="PTHR11431:SF47">
    <property type="entry name" value="FERRITIN LIGHT CHAIN"/>
    <property type="match status" value="1"/>
</dbReference>
<evidence type="ECO:0000259" key="10">
    <source>
        <dbReference type="PROSITE" id="PS50905"/>
    </source>
</evidence>
<organism evidence="11 12">
    <name type="scientific">Muntiacus muntjak</name>
    <name type="common">Barking deer</name>
    <name type="synonym">Indian muntjac</name>
    <dbReference type="NCBI Taxonomy" id="9888"/>
    <lineage>
        <taxon>Eukaryota</taxon>
        <taxon>Metazoa</taxon>
        <taxon>Chordata</taxon>
        <taxon>Craniata</taxon>
        <taxon>Vertebrata</taxon>
        <taxon>Euteleostomi</taxon>
        <taxon>Mammalia</taxon>
        <taxon>Eutheria</taxon>
        <taxon>Laurasiatheria</taxon>
        <taxon>Artiodactyla</taxon>
        <taxon>Ruminantia</taxon>
        <taxon>Pecora</taxon>
        <taxon>Cervidae</taxon>
        <taxon>Muntiacinae</taxon>
        <taxon>Muntiacus</taxon>
    </lineage>
</organism>